<evidence type="ECO:0000256" key="5">
    <source>
        <dbReference type="SAM" id="Phobius"/>
    </source>
</evidence>
<dbReference type="Proteomes" id="UP000248330">
    <property type="component" value="Unassembled WGS sequence"/>
</dbReference>
<dbReference type="RefSeq" id="WP_170123924.1">
    <property type="nucleotide sequence ID" value="NZ_CAKZQT010000035.1"/>
</dbReference>
<dbReference type="InterPro" id="IPR050327">
    <property type="entry name" value="Proton-linked_MCT"/>
</dbReference>
<dbReference type="InterPro" id="IPR011701">
    <property type="entry name" value="MFS"/>
</dbReference>
<feature type="domain" description="Major facilitator superfamily (MFS) profile" evidence="6">
    <location>
        <begin position="16"/>
        <end position="413"/>
    </location>
</feature>
<dbReference type="InterPro" id="IPR020846">
    <property type="entry name" value="MFS_dom"/>
</dbReference>
<dbReference type="PANTHER" id="PTHR11360:SF290">
    <property type="entry name" value="MONOCARBOXYLATE MFS PERMEASE"/>
    <property type="match status" value="1"/>
</dbReference>
<protein>
    <submittedName>
        <fullName evidence="7">Sugar phosphate permease</fullName>
    </submittedName>
</protein>
<proteinExistence type="predicted"/>
<organism evidence="7 8">
    <name type="scientific">Sinimarinibacterium flocculans</name>
    <dbReference type="NCBI Taxonomy" id="985250"/>
    <lineage>
        <taxon>Bacteria</taxon>
        <taxon>Pseudomonadati</taxon>
        <taxon>Pseudomonadota</taxon>
        <taxon>Gammaproteobacteria</taxon>
        <taxon>Nevskiales</taxon>
        <taxon>Nevskiaceae</taxon>
        <taxon>Sinimarinibacterium</taxon>
    </lineage>
</organism>
<feature type="transmembrane region" description="Helical" evidence="5">
    <location>
        <begin position="389"/>
        <end position="408"/>
    </location>
</feature>
<dbReference type="SUPFAM" id="SSF103473">
    <property type="entry name" value="MFS general substrate transporter"/>
    <property type="match status" value="1"/>
</dbReference>
<gene>
    <name evidence="7" type="ORF">C8D93_102513</name>
</gene>
<feature type="transmembrane region" description="Helical" evidence="5">
    <location>
        <begin position="324"/>
        <end position="342"/>
    </location>
</feature>
<reference evidence="7 8" key="1">
    <citation type="submission" date="2018-04" db="EMBL/GenBank/DDBJ databases">
        <title>Genomic Encyclopedia of Type Strains, Phase IV (KMG-IV): sequencing the most valuable type-strain genomes for metagenomic binning, comparative biology and taxonomic classification.</title>
        <authorList>
            <person name="Goeker M."/>
        </authorList>
    </citation>
    <scope>NUCLEOTIDE SEQUENCE [LARGE SCALE GENOMIC DNA]</scope>
    <source>
        <strain evidence="7 8">DSM 104150</strain>
    </source>
</reference>
<dbReference type="EMBL" id="QICN01000002">
    <property type="protein sequence ID" value="PXV70654.1"/>
    <property type="molecule type" value="Genomic_DNA"/>
</dbReference>
<name>A0A318EG47_9GAMM</name>
<feature type="transmembrane region" description="Helical" evidence="5">
    <location>
        <begin position="270"/>
        <end position="292"/>
    </location>
</feature>
<feature type="transmembrane region" description="Helical" evidence="5">
    <location>
        <begin position="173"/>
        <end position="194"/>
    </location>
</feature>
<feature type="region of interest" description="Disordered" evidence="4">
    <location>
        <begin position="413"/>
        <end position="450"/>
    </location>
</feature>
<evidence type="ECO:0000256" key="2">
    <source>
        <dbReference type="ARBA" id="ARBA00022989"/>
    </source>
</evidence>
<dbReference type="PROSITE" id="PS50850">
    <property type="entry name" value="MFS"/>
    <property type="match status" value="1"/>
</dbReference>
<evidence type="ECO:0000313" key="7">
    <source>
        <dbReference type="EMBL" id="PXV70654.1"/>
    </source>
</evidence>
<evidence type="ECO:0000256" key="4">
    <source>
        <dbReference type="SAM" id="MobiDB-lite"/>
    </source>
</evidence>
<feature type="transmembrane region" description="Helical" evidence="5">
    <location>
        <begin position="83"/>
        <end position="101"/>
    </location>
</feature>
<dbReference type="AlphaFoldDB" id="A0A318EG47"/>
<evidence type="ECO:0000256" key="1">
    <source>
        <dbReference type="ARBA" id="ARBA00022692"/>
    </source>
</evidence>
<dbReference type="GO" id="GO:0022857">
    <property type="term" value="F:transmembrane transporter activity"/>
    <property type="evidence" value="ECO:0007669"/>
    <property type="project" value="InterPro"/>
</dbReference>
<keyword evidence="8" id="KW-1185">Reference proteome</keyword>
<dbReference type="CDD" id="cd17355">
    <property type="entry name" value="MFS_YcxA_like"/>
    <property type="match status" value="1"/>
</dbReference>
<evidence type="ECO:0000256" key="3">
    <source>
        <dbReference type="ARBA" id="ARBA00023136"/>
    </source>
</evidence>
<dbReference type="InterPro" id="IPR036259">
    <property type="entry name" value="MFS_trans_sf"/>
</dbReference>
<feature type="transmembrane region" description="Helical" evidence="5">
    <location>
        <begin position="56"/>
        <end position="76"/>
    </location>
</feature>
<feature type="transmembrane region" description="Helical" evidence="5">
    <location>
        <begin position="354"/>
        <end position="377"/>
    </location>
</feature>
<dbReference type="Pfam" id="PF07690">
    <property type="entry name" value="MFS_1"/>
    <property type="match status" value="1"/>
</dbReference>
<dbReference type="Gene3D" id="1.20.1250.20">
    <property type="entry name" value="MFS general substrate transporter like domains"/>
    <property type="match status" value="2"/>
</dbReference>
<sequence>MSAGARVGPGLYRGWWIVAAGFVCTLLAIGGTTYSFGLFVTPLSEEFGLSRADANGGFIFLLVGFAVWAPIVGRLLDRLPARSVMIGGAVLFAIGFTLIALAQSPLIMGLAVLGPVSLGTVACGALASNTLTARWFRAHRGRAMGVLAIATSAGGFVVPPLTALLMAQLGWRGALGALGLIVLVVVTLCVGLLVRDRPSDLGLEPDGAAAAASPAQAPPPERSWSTGALLRNANFWLIAWGTGILLAADQALLASMIPYGVDAGFGAQRAALLVSCLTFSAIFGKLAIGMLADRIDKRWLFTAVAACNLAFLLVLLSAPGFVPLMVACCVIGLAIGGTYPLWMTLTADCFGSTSFGAVMGTMNFVVMPFSIASIRFIGEVFDRTGRYDLAFQVFIGTAFLATALIWRVRLPRQGAGSSRQPGGRDASGAAPDRDEGPALHAEAVPGLSKE</sequence>
<keyword evidence="3 5" id="KW-0472">Membrane</keyword>
<feature type="transmembrane region" description="Helical" evidence="5">
    <location>
        <begin position="235"/>
        <end position="258"/>
    </location>
</feature>
<keyword evidence="1 5" id="KW-0812">Transmembrane</keyword>
<feature type="transmembrane region" description="Helical" evidence="5">
    <location>
        <begin position="299"/>
        <end position="318"/>
    </location>
</feature>
<evidence type="ECO:0000313" key="8">
    <source>
        <dbReference type="Proteomes" id="UP000248330"/>
    </source>
</evidence>
<feature type="transmembrane region" description="Helical" evidence="5">
    <location>
        <begin position="143"/>
        <end position="167"/>
    </location>
</feature>
<evidence type="ECO:0000259" key="6">
    <source>
        <dbReference type="PROSITE" id="PS50850"/>
    </source>
</evidence>
<accession>A0A318EG47</accession>
<dbReference type="PANTHER" id="PTHR11360">
    <property type="entry name" value="MONOCARBOXYLATE TRANSPORTER"/>
    <property type="match status" value="1"/>
</dbReference>
<comment type="caution">
    <text evidence="7">The sequence shown here is derived from an EMBL/GenBank/DDBJ whole genome shotgun (WGS) entry which is preliminary data.</text>
</comment>
<keyword evidence="2 5" id="KW-1133">Transmembrane helix</keyword>
<feature type="transmembrane region" description="Helical" evidence="5">
    <location>
        <begin position="107"/>
        <end position="131"/>
    </location>
</feature>
<feature type="transmembrane region" description="Helical" evidence="5">
    <location>
        <begin position="12"/>
        <end position="36"/>
    </location>
</feature>